<evidence type="ECO:0000256" key="16">
    <source>
        <dbReference type="ARBA" id="ARBA00023098"/>
    </source>
</evidence>
<gene>
    <name evidence="30" type="primary">LOC109469135</name>
</gene>
<evidence type="ECO:0000256" key="27">
    <source>
        <dbReference type="PIRSR" id="PIRSR602401-1"/>
    </source>
</evidence>
<evidence type="ECO:0000256" key="4">
    <source>
        <dbReference type="ARBA" id="ARBA00004477"/>
    </source>
</evidence>
<evidence type="ECO:0000256" key="2">
    <source>
        <dbReference type="ARBA" id="ARBA00004154"/>
    </source>
</evidence>
<dbReference type="GeneID" id="109469135"/>
<dbReference type="FunFam" id="1.10.630.10:FF:000017">
    <property type="entry name" value="cytochrome P450 2U1 isoform X1"/>
    <property type="match status" value="2"/>
</dbReference>
<keyword evidence="13" id="KW-0560">Oxidoreductase</keyword>
<dbReference type="InterPro" id="IPR002401">
    <property type="entry name" value="Cyt_P450_E_grp-I"/>
</dbReference>
<dbReference type="GO" id="GO:0006629">
    <property type="term" value="P:lipid metabolic process"/>
    <property type="evidence" value="ECO:0007669"/>
    <property type="project" value="UniProtKB-KW"/>
</dbReference>
<dbReference type="InterPro" id="IPR017972">
    <property type="entry name" value="Cyt_P450_CS"/>
</dbReference>
<keyword evidence="9" id="KW-0999">Mitochondrion inner membrane</keyword>
<comment type="cofactor">
    <cofactor evidence="1 27">
        <name>heme</name>
        <dbReference type="ChEBI" id="CHEBI:30413"/>
    </cofactor>
</comment>
<evidence type="ECO:0000313" key="30">
    <source>
        <dbReference type="RefSeq" id="XP_019623097.1"/>
    </source>
</evidence>
<feature type="binding site" description="axial binding residue" evidence="27">
    <location>
        <position position="443"/>
    </location>
    <ligand>
        <name>heme</name>
        <dbReference type="ChEBI" id="CHEBI:30413"/>
    </ligand>
    <ligandPart>
        <name>Fe</name>
        <dbReference type="ChEBI" id="CHEBI:18248"/>
    </ligandPart>
</feature>
<evidence type="ECO:0000256" key="19">
    <source>
        <dbReference type="ARBA" id="ARBA00049206"/>
    </source>
</evidence>
<comment type="catalytic activity">
    <reaction evidence="21">
        <text>N-[(5Z,8Z,11Z,14Z)-eicosatetraenoyl]-serotonin + reduced [NADPH--hemoprotein reductase] + O2 = 2-oxo-N-[(5Z,8Z,11Z,14Z)-eicosatetraenoyl]-serotonin + oxidized [NADPH--hemoprotein reductase] + H2O + H(+)</text>
        <dbReference type="Rhea" id="RHEA:50296"/>
        <dbReference type="Rhea" id="RHEA-COMP:11964"/>
        <dbReference type="Rhea" id="RHEA-COMP:11965"/>
        <dbReference type="ChEBI" id="CHEBI:15377"/>
        <dbReference type="ChEBI" id="CHEBI:15378"/>
        <dbReference type="ChEBI" id="CHEBI:15379"/>
        <dbReference type="ChEBI" id="CHEBI:57618"/>
        <dbReference type="ChEBI" id="CHEBI:58210"/>
        <dbReference type="ChEBI" id="CHEBI:132255"/>
        <dbReference type="ChEBI" id="CHEBI:132256"/>
    </reaction>
    <physiologicalReaction direction="left-to-right" evidence="21">
        <dbReference type="Rhea" id="RHEA:50297"/>
    </physiologicalReaction>
</comment>
<dbReference type="KEGG" id="bbel:109469135"/>
<evidence type="ECO:0000256" key="1">
    <source>
        <dbReference type="ARBA" id="ARBA00001971"/>
    </source>
</evidence>
<keyword evidence="7 28" id="KW-0812">Transmembrane</keyword>
<keyword evidence="11" id="KW-0492">Microsome</keyword>
<comment type="subcellular location">
    <subcellularLocation>
        <location evidence="4">Endoplasmic reticulum membrane</location>
        <topology evidence="4">Multi-pass membrane protein</topology>
    </subcellularLocation>
    <subcellularLocation>
        <location evidence="2">Microsome membrane</location>
        <topology evidence="2">Multi-pass membrane protein</topology>
    </subcellularLocation>
    <subcellularLocation>
        <location evidence="3">Mitochondrion inner membrane</location>
        <topology evidence="3">Multi-pass membrane protein</topology>
    </subcellularLocation>
</comment>
<dbReference type="GO" id="GO:0005743">
    <property type="term" value="C:mitochondrial inner membrane"/>
    <property type="evidence" value="ECO:0007669"/>
    <property type="project" value="UniProtKB-SubCell"/>
</dbReference>
<accession>A0A6P4YWH1</accession>
<dbReference type="AlphaFoldDB" id="A0A6P4YWH1"/>
<evidence type="ECO:0000256" key="23">
    <source>
        <dbReference type="ARBA" id="ARBA00058812"/>
    </source>
</evidence>
<comment type="catalytic activity">
    <reaction evidence="22">
        <text>an omega-methyl-long-chain fatty acid + reduced [NADPH--hemoprotein reductase] + O2 = an omega-hydroxy-long-chain fatty acid + oxidized [NADPH--hemoprotein reductase] + H2O + H(+)</text>
        <dbReference type="Rhea" id="RHEA:56748"/>
        <dbReference type="Rhea" id="RHEA-COMP:11964"/>
        <dbReference type="Rhea" id="RHEA-COMP:11965"/>
        <dbReference type="ChEBI" id="CHEBI:15377"/>
        <dbReference type="ChEBI" id="CHEBI:15378"/>
        <dbReference type="ChEBI" id="CHEBI:15379"/>
        <dbReference type="ChEBI" id="CHEBI:57618"/>
        <dbReference type="ChEBI" id="CHEBI:58210"/>
        <dbReference type="ChEBI" id="CHEBI:140991"/>
        <dbReference type="ChEBI" id="CHEBI:140992"/>
        <dbReference type="EC" id="1.14.14.80"/>
    </reaction>
    <physiologicalReaction direction="left-to-right" evidence="22">
        <dbReference type="Rhea" id="RHEA:56749"/>
    </physiologicalReaction>
</comment>
<dbReference type="PROSITE" id="PS00086">
    <property type="entry name" value="CYTOCHROME_P450"/>
    <property type="match status" value="2"/>
</dbReference>
<evidence type="ECO:0000256" key="24">
    <source>
        <dbReference type="ARBA" id="ARBA00066560"/>
    </source>
</evidence>
<reference evidence="30" key="1">
    <citation type="submission" date="2025-08" db="UniProtKB">
        <authorList>
            <consortium name="RefSeq"/>
        </authorList>
    </citation>
    <scope>IDENTIFICATION</scope>
    <source>
        <tissue evidence="30">Gonad</tissue>
    </source>
</reference>
<dbReference type="Gene3D" id="1.10.630.10">
    <property type="entry name" value="Cytochrome P450"/>
    <property type="match status" value="2"/>
</dbReference>
<name>A0A6P4YWH1_BRABE</name>
<evidence type="ECO:0000256" key="3">
    <source>
        <dbReference type="ARBA" id="ARBA00004448"/>
    </source>
</evidence>
<dbReference type="GO" id="GO:0006082">
    <property type="term" value="P:organic acid metabolic process"/>
    <property type="evidence" value="ECO:0007669"/>
    <property type="project" value="TreeGrafter"/>
</dbReference>
<evidence type="ECO:0000256" key="22">
    <source>
        <dbReference type="ARBA" id="ARBA00052378"/>
    </source>
</evidence>
<keyword evidence="8 27" id="KW-0479">Metal-binding</keyword>
<evidence type="ECO:0000256" key="28">
    <source>
        <dbReference type="SAM" id="Phobius"/>
    </source>
</evidence>
<dbReference type="PRINTS" id="PR00385">
    <property type="entry name" value="P450"/>
</dbReference>
<feature type="transmembrane region" description="Helical" evidence="28">
    <location>
        <begin position="173"/>
        <end position="192"/>
    </location>
</feature>
<evidence type="ECO:0000313" key="29">
    <source>
        <dbReference type="Proteomes" id="UP000515135"/>
    </source>
</evidence>
<protein>
    <recommendedName>
        <fullName evidence="25">Cytochrome P450 2U1</fullName>
        <ecNumber evidence="24">1.14.14.80</ecNumber>
    </recommendedName>
    <alternativeName>
        <fullName evidence="26">Long-chain fatty acid omega-monooxygenase</fullName>
    </alternativeName>
</protein>
<dbReference type="EC" id="1.14.14.80" evidence="24"/>
<dbReference type="PANTHER" id="PTHR24300">
    <property type="entry name" value="CYTOCHROME P450 508A4-RELATED"/>
    <property type="match status" value="1"/>
</dbReference>
<dbReference type="Pfam" id="PF00067">
    <property type="entry name" value="p450"/>
    <property type="match status" value="2"/>
</dbReference>
<comment type="function">
    <text evidence="23">A cytochrome P450 monooxygenase involved in the metabolism of arachidonic acid and its conjugates. Mechanistically, uses molecular oxygen inserting one oxygen atom into a substrate, and reducing the second into a water molecule, with two electrons provided by NADPH via cytochrome P450 reductase (CPR; NADPH-ferrihemoprotein reductase). Acts as an omega and omega-1 hydroxylase for arachidonic acid and possibly for other long chain fatty acids. May modulate the arachidonic acid signaling pathway and play a role in other fatty acid signaling processes. May down-regulate the biological activities of N-arachidonoyl-serotonin, an endocannabinoid that has anti-nociceptive effects through inhibition of fatty acid amide hydrolase FAAH, TRPV1 receptor and T-type calcium channels. Catalyzes C-2 oxidation of the indole ring of N-arachidonoyl-serotonin forming a less active product 2-oxo-N-arachidonoyl-serotonin.</text>
</comment>
<sequence>MIIDGLYDLWTSWGLLGVLVATGCCLLAVWIMRRPPNLPPGPWCWPLLGVTFGGKAEPLVATDWTRKYGDVISCYRGPLPVVYLGSYDVIREAFVKNAENFSSRPPASNPVMPAFKTKGVAQEPYGPTWKEHRKFTLMSLRDFGVGKRSLEGKILEEARALVDEISKKENQGFCISNMMQVTVSNVICSIVFGSRYEYDDPKFIALMEAVGIFFSIPGALRLGLIPILRYIPVVNRDFLTAQKVILHITNHIQEQIREHEATFDPNDIRDFIDAFLLEKRGRQADENTTFTEQQNIMVVLDLFTAGTETTSTMLRWALLYMILHPDVQETVQREIDSVIGPDQDHSMAHRAQMPYTEATLTEVSRLASITPFSGAHTSNNDVTFRGYSIPKGTIVLANLWAVHHDPRLWPDPHKFDPARFLDAAGKFVKREEVIPFSIGRRVCLGEQLARMELFLFFTSLLQRFSFKLPEDYGRPVSVPQMIIDGLYDLWTSWGLLGVLVAAGCCLLAVWIMRRPPNLPPGPWGWPLLGVTFGGKAEPLVATDWIRKYGDVISCYHGPLPVVYLGSYDVIREALVKNAENFSSRPPPWNPVVAAFKTKGVVQEPYGPTWKEHRKFTLMSLRDFGVGKRSLEGKILEEAQALVDEISKKENQGFCISNMMQVTVANVICSIVFGSRYEYDDPKFIALMEAVNILFSTPLSTLRLGLIPILRYIPVVNRGFLKAQEVTLHIRNHIQEQIREHEATFDPNDIRDFIDAFLLEKRGRQADENTTFTEQQNIMVVLDLFLGGTETTSTTLRWALLYMILHPDVQETVQREIDSVIGPDRDPSMAHRAQMPYTEATLTELSRLATITPLSLAHTTSNDVAFRGYNILKGTIVWPNLWAVHHDPRLWPDPHKFDPARFLDAAGKFVKREEVIPFSIGRRVCLGEQLARMELFLFFTSLLQRFSFKLPEDAAVPSEEGVFGTTHSPLPFKLVAIPRN</sequence>
<dbReference type="SUPFAM" id="SSF48264">
    <property type="entry name" value="Cytochrome P450"/>
    <property type="match status" value="2"/>
</dbReference>
<dbReference type="PRINTS" id="PR00463">
    <property type="entry name" value="EP450I"/>
</dbReference>
<keyword evidence="15" id="KW-0503">Monooxygenase</keyword>
<keyword evidence="14 27" id="KW-0408">Iron</keyword>
<evidence type="ECO:0000256" key="18">
    <source>
        <dbReference type="ARBA" id="ARBA00023136"/>
    </source>
</evidence>
<evidence type="ECO:0000256" key="7">
    <source>
        <dbReference type="ARBA" id="ARBA00022692"/>
    </source>
</evidence>
<dbReference type="InterPro" id="IPR050182">
    <property type="entry name" value="Cytochrome_P450_fam2"/>
</dbReference>
<dbReference type="GO" id="GO:0005789">
    <property type="term" value="C:endoplasmic reticulum membrane"/>
    <property type="evidence" value="ECO:0007669"/>
    <property type="project" value="UniProtKB-SubCell"/>
</dbReference>
<dbReference type="GO" id="GO:0102033">
    <property type="term" value="F:long-chain fatty acid omega-hydroxylase activity"/>
    <property type="evidence" value="ECO:0007669"/>
    <property type="project" value="UniProtKB-EC"/>
</dbReference>
<dbReference type="OrthoDB" id="639466at2759"/>
<dbReference type="RefSeq" id="XP_019623097.1">
    <property type="nucleotide sequence ID" value="XM_019767538.1"/>
</dbReference>
<keyword evidence="12 28" id="KW-1133">Transmembrane helix</keyword>
<keyword evidence="18 28" id="KW-0472">Membrane</keyword>
<dbReference type="Proteomes" id="UP000515135">
    <property type="component" value="Unplaced"/>
</dbReference>
<dbReference type="InterPro" id="IPR036396">
    <property type="entry name" value="Cyt_P450_sf"/>
</dbReference>
<keyword evidence="16" id="KW-0443">Lipid metabolism</keyword>
<dbReference type="GO" id="GO:0006805">
    <property type="term" value="P:xenobiotic metabolic process"/>
    <property type="evidence" value="ECO:0007669"/>
    <property type="project" value="TreeGrafter"/>
</dbReference>
<keyword evidence="17" id="KW-0496">Mitochondrion</keyword>
<dbReference type="GO" id="GO:0005506">
    <property type="term" value="F:iron ion binding"/>
    <property type="evidence" value="ECO:0007669"/>
    <property type="project" value="InterPro"/>
</dbReference>
<evidence type="ECO:0000256" key="15">
    <source>
        <dbReference type="ARBA" id="ARBA00023033"/>
    </source>
</evidence>
<evidence type="ECO:0000256" key="12">
    <source>
        <dbReference type="ARBA" id="ARBA00022989"/>
    </source>
</evidence>
<keyword evidence="29" id="KW-1185">Reference proteome</keyword>
<feature type="transmembrane region" description="Helical" evidence="28">
    <location>
        <begin position="204"/>
        <end position="228"/>
    </location>
</feature>
<feature type="transmembrane region" description="Helical" evidence="28">
    <location>
        <begin position="490"/>
        <end position="512"/>
    </location>
</feature>
<dbReference type="InterPro" id="IPR001128">
    <property type="entry name" value="Cyt_P450"/>
</dbReference>
<evidence type="ECO:0000256" key="26">
    <source>
        <dbReference type="ARBA" id="ARBA00079181"/>
    </source>
</evidence>
<evidence type="ECO:0000256" key="5">
    <source>
        <dbReference type="ARBA" id="ARBA00010617"/>
    </source>
</evidence>
<comment type="catalytic activity">
    <reaction evidence="19">
        <text>(5Z,8Z,11Z,14Z)-eicosatetraenoate + reduced [NADPH--hemoprotein reductase] + O2 = 19-hydroxy-(5Z,8Z,11Z,14Z)-eicosatetraenoate + oxidized [NADPH--hemoprotein reductase] + H2O + H(+)</text>
        <dbReference type="Rhea" id="RHEA:39759"/>
        <dbReference type="Rhea" id="RHEA-COMP:11964"/>
        <dbReference type="Rhea" id="RHEA-COMP:11965"/>
        <dbReference type="ChEBI" id="CHEBI:15377"/>
        <dbReference type="ChEBI" id="CHEBI:15378"/>
        <dbReference type="ChEBI" id="CHEBI:15379"/>
        <dbReference type="ChEBI" id="CHEBI:32395"/>
        <dbReference type="ChEBI" id="CHEBI:57618"/>
        <dbReference type="ChEBI" id="CHEBI:58210"/>
        <dbReference type="ChEBI" id="CHEBI:76627"/>
    </reaction>
    <physiologicalReaction direction="left-to-right" evidence="19">
        <dbReference type="Rhea" id="RHEA:39760"/>
    </physiologicalReaction>
</comment>
<evidence type="ECO:0000256" key="9">
    <source>
        <dbReference type="ARBA" id="ARBA00022792"/>
    </source>
</evidence>
<evidence type="ECO:0000256" key="25">
    <source>
        <dbReference type="ARBA" id="ARBA00067282"/>
    </source>
</evidence>
<evidence type="ECO:0000256" key="8">
    <source>
        <dbReference type="ARBA" id="ARBA00022723"/>
    </source>
</evidence>
<evidence type="ECO:0000256" key="14">
    <source>
        <dbReference type="ARBA" id="ARBA00023004"/>
    </source>
</evidence>
<comment type="similarity">
    <text evidence="5">Belongs to the cytochrome P450 family.</text>
</comment>
<keyword evidence="6 27" id="KW-0349">Heme</keyword>
<proteinExistence type="inferred from homology"/>
<dbReference type="PANTHER" id="PTHR24300:SF397">
    <property type="entry name" value="CYTOCHROME P450 2U1"/>
    <property type="match status" value="1"/>
</dbReference>
<dbReference type="GO" id="GO:0020037">
    <property type="term" value="F:heme binding"/>
    <property type="evidence" value="ECO:0007669"/>
    <property type="project" value="InterPro"/>
</dbReference>
<evidence type="ECO:0000256" key="21">
    <source>
        <dbReference type="ARBA" id="ARBA00052159"/>
    </source>
</evidence>
<evidence type="ECO:0000256" key="17">
    <source>
        <dbReference type="ARBA" id="ARBA00023128"/>
    </source>
</evidence>
<keyword evidence="10" id="KW-0256">Endoplasmic reticulum</keyword>
<dbReference type="GO" id="GO:0008395">
    <property type="term" value="F:steroid hydroxylase activity"/>
    <property type="evidence" value="ECO:0007669"/>
    <property type="project" value="TreeGrafter"/>
</dbReference>
<evidence type="ECO:0000256" key="6">
    <source>
        <dbReference type="ARBA" id="ARBA00022617"/>
    </source>
</evidence>
<evidence type="ECO:0000256" key="13">
    <source>
        <dbReference type="ARBA" id="ARBA00023002"/>
    </source>
</evidence>
<feature type="transmembrane region" description="Helical" evidence="28">
    <location>
        <begin position="12"/>
        <end position="32"/>
    </location>
</feature>
<comment type="catalytic activity">
    <reaction evidence="20">
        <text>(5Z,8Z,11Z,14Z)-eicosatetraenoate + reduced [NADPH--hemoprotein reductase] + O2 = 20-hydroxy-(5Z,8Z,11Z,14Z)-eicosatetraenoate + oxidized [NADPH--hemoprotein reductase] + H2O + H(+)</text>
        <dbReference type="Rhea" id="RHEA:39755"/>
        <dbReference type="Rhea" id="RHEA-COMP:11964"/>
        <dbReference type="Rhea" id="RHEA-COMP:11965"/>
        <dbReference type="ChEBI" id="CHEBI:15377"/>
        <dbReference type="ChEBI" id="CHEBI:15378"/>
        <dbReference type="ChEBI" id="CHEBI:15379"/>
        <dbReference type="ChEBI" id="CHEBI:32395"/>
        <dbReference type="ChEBI" id="CHEBI:57618"/>
        <dbReference type="ChEBI" id="CHEBI:58210"/>
        <dbReference type="ChEBI" id="CHEBI:76624"/>
    </reaction>
    <physiologicalReaction direction="left-to-right" evidence="20">
        <dbReference type="Rhea" id="RHEA:39756"/>
    </physiologicalReaction>
</comment>
<evidence type="ECO:0000256" key="10">
    <source>
        <dbReference type="ARBA" id="ARBA00022824"/>
    </source>
</evidence>
<evidence type="ECO:0000256" key="11">
    <source>
        <dbReference type="ARBA" id="ARBA00022848"/>
    </source>
</evidence>
<organism evidence="29 30">
    <name type="scientific">Branchiostoma belcheri</name>
    <name type="common">Amphioxus</name>
    <dbReference type="NCBI Taxonomy" id="7741"/>
    <lineage>
        <taxon>Eukaryota</taxon>
        <taxon>Metazoa</taxon>
        <taxon>Chordata</taxon>
        <taxon>Cephalochordata</taxon>
        <taxon>Leptocardii</taxon>
        <taxon>Amphioxiformes</taxon>
        <taxon>Branchiostomatidae</taxon>
        <taxon>Branchiostoma</taxon>
    </lineage>
</organism>
<evidence type="ECO:0000256" key="20">
    <source>
        <dbReference type="ARBA" id="ARBA00051320"/>
    </source>
</evidence>